<dbReference type="GO" id="GO:0005829">
    <property type="term" value="C:cytosol"/>
    <property type="evidence" value="ECO:0007669"/>
    <property type="project" value="TreeGrafter"/>
</dbReference>
<evidence type="ECO:0000313" key="2">
    <source>
        <dbReference type="EMBL" id="PIS06289.1"/>
    </source>
</evidence>
<dbReference type="Proteomes" id="UP000229056">
    <property type="component" value="Unassembled WGS sequence"/>
</dbReference>
<comment type="caution">
    <text evidence="2">The sequence shown here is derived from an EMBL/GenBank/DDBJ whole genome shotgun (WGS) entry which is preliminary data.</text>
</comment>
<dbReference type="Pfam" id="PF00929">
    <property type="entry name" value="RNase_T"/>
    <property type="match status" value="1"/>
</dbReference>
<dbReference type="GO" id="GO:0045004">
    <property type="term" value="P:DNA replication proofreading"/>
    <property type="evidence" value="ECO:0007669"/>
    <property type="project" value="TreeGrafter"/>
</dbReference>
<evidence type="ECO:0000259" key="1">
    <source>
        <dbReference type="SMART" id="SM00479"/>
    </source>
</evidence>
<name>A0A2H0W4L2_9BACT</name>
<proteinExistence type="predicted"/>
<dbReference type="GO" id="GO:0003887">
    <property type="term" value="F:DNA-directed DNA polymerase activity"/>
    <property type="evidence" value="ECO:0007669"/>
    <property type="project" value="InterPro"/>
</dbReference>
<evidence type="ECO:0000313" key="3">
    <source>
        <dbReference type="Proteomes" id="UP000229056"/>
    </source>
</evidence>
<protein>
    <recommendedName>
        <fullName evidence="1">Exonuclease domain-containing protein</fullName>
    </recommendedName>
</protein>
<dbReference type="FunFam" id="3.30.420.10:FF:000045">
    <property type="entry name" value="3'-5' exonuclease DinG"/>
    <property type="match status" value="1"/>
</dbReference>
<dbReference type="InterPro" id="IPR012337">
    <property type="entry name" value="RNaseH-like_sf"/>
</dbReference>
<dbReference type="InterPro" id="IPR013520">
    <property type="entry name" value="Ribonucl_H"/>
</dbReference>
<dbReference type="AlphaFoldDB" id="A0A2H0W4L2"/>
<dbReference type="SMART" id="SM00479">
    <property type="entry name" value="EXOIII"/>
    <property type="match status" value="1"/>
</dbReference>
<organism evidence="2 3">
    <name type="scientific">Candidatus Buchananbacteria bacterium CG10_big_fil_rev_8_21_14_0_10_33_19</name>
    <dbReference type="NCBI Taxonomy" id="1974525"/>
    <lineage>
        <taxon>Bacteria</taxon>
        <taxon>Candidatus Buchananiibacteriota</taxon>
    </lineage>
</organism>
<sequence>MDEKYQKFLETEFTVFDVETSGLKPEKDDVLEIAALKLKGQEVINRFEMLAQPTKPIPPEAEKVHGLNEIYLLVNGQGIDVVIKNFLEFIGDSIVVGHNIRGFDWLFIVYYCQRMGLKQPENKIIDTLELSRKLLSLPSNTLTNVASYFGFEHKDAHRAMSDVEMNTKIFLKLMDLLLKQEN</sequence>
<dbReference type="Gene3D" id="3.30.420.10">
    <property type="entry name" value="Ribonuclease H-like superfamily/Ribonuclease H"/>
    <property type="match status" value="1"/>
</dbReference>
<gene>
    <name evidence="2" type="ORF">COT80_01835</name>
</gene>
<dbReference type="GO" id="GO:0008408">
    <property type="term" value="F:3'-5' exonuclease activity"/>
    <property type="evidence" value="ECO:0007669"/>
    <property type="project" value="TreeGrafter"/>
</dbReference>
<dbReference type="PANTHER" id="PTHR30231">
    <property type="entry name" value="DNA POLYMERASE III SUBUNIT EPSILON"/>
    <property type="match status" value="1"/>
</dbReference>
<dbReference type="PANTHER" id="PTHR30231:SF41">
    <property type="entry name" value="DNA POLYMERASE III SUBUNIT EPSILON"/>
    <property type="match status" value="1"/>
</dbReference>
<dbReference type="GO" id="GO:0003677">
    <property type="term" value="F:DNA binding"/>
    <property type="evidence" value="ECO:0007669"/>
    <property type="project" value="InterPro"/>
</dbReference>
<dbReference type="NCBIfam" id="TIGR00573">
    <property type="entry name" value="dnaq"/>
    <property type="match status" value="1"/>
</dbReference>
<feature type="domain" description="Exonuclease" evidence="1">
    <location>
        <begin position="12"/>
        <end position="179"/>
    </location>
</feature>
<dbReference type="CDD" id="cd06127">
    <property type="entry name" value="DEDDh"/>
    <property type="match status" value="1"/>
</dbReference>
<reference evidence="3" key="1">
    <citation type="submission" date="2017-09" db="EMBL/GenBank/DDBJ databases">
        <title>Depth-based differentiation of microbial function through sediment-hosted aquifers and enrichment of novel symbionts in the deep terrestrial subsurface.</title>
        <authorList>
            <person name="Probst A.J."/>
            <person name="Ladd B."/>
            <person name="Jarett J.K."/>
            <person name="Geller-Mcgrath D.E."/>
            <person name="Sieber C.M.K."/>
            <person name="Emerson J.B."/>
            <person name="Anantharaman K."/>
            <person name="Thomas B.C."/>
            <person name="Malmstrom R."/>
            <person name="Stieglmeier M."/>
            <person name="Klingl A."/>
            <person name="Woyke T."/>
            <person name="Ryan C.M."/>
            <person name="Banfield J.F."/>
        </authorList>
    </citation>
    <scope>NUCLEOTIDE SEQUENCE [LARGE SCALE GENOMIC DNA]</scope>
</reference>
<dbReference type="EMBL" id="PEZY01000005">
    <property type="protein sequence ID" value="PIS06289.1"/>
    <property type="molecule type" value="Genomic_DNA"/>
</dbReference>
<accession>A0A2H0W4L2</accession>
<dbReference type="SUPFAM" id="SSF53098">
    <property type="entry name" value="Ribonuclease H-like"/>
    <property type="match status" value="1"/>
</dbReference>
<dbReference type="InterPro" id="IPR036397">
    <property type="entry name" value="RNaseH_sf"/>
</dbReference>
<dbReference type="InterPro" id="IPR006054">
    <property type="entry name" value="DnaQ"/>
</dbReference>